<keyword evidence="4" id="KW-0170">Cobalt</keyword>
<evidence type="ECO:0000256" key="3">
    <source>
        <dbReference type="ARBA" id="ARBA00023002"/>
    </source>
</evidence>
<dbReference type="GO" id="GO:0006260">
    <property type="term" value="P:DNA replication"/>
    <property type="evidence" value="ECO:0007669"/>
    <property type="project" value="InterPro"/>
</dbReference>
<dbReference type="Proteomes" id="UP000263517">
    <property type="component" value="Unassembled WGS sequence"/>
</dbReference>
<dbReference type="Gene3D" id="3.20.70.20">
    <property type="match status" value="1"/>
</dbReference>
<evidence type="ECO:0000256" key="2">
    <source>
        <dbReference type="ARBA" id="ARBA00022628"/>
    </source>
</evidence>
<dbReference type="EMBL" id="DNAN01000666">
    <property type="protein sequence ID" value="HAW77816.1"/>
    <property type="molecule type" value="Genomic_DNA"/>
</dbReference>
<proteinExistence type="predicted"/>
<evidence type="ECO:0000259" key="5">
    <source>
        <dbReference type="Pfam" id="PF21995"/>
    </source>
</evidence>
<dbReference type="Pfam" id="PF21995">
    <property type="entry name" value="RNR-II_ins_dom"/>
    <property type="match status" value="1"/>
</dbReference>
<dbReference type="AlphaFoldDB" id="A0A350P949"/>
<dbReference type="GO" id="GO:0004748">
    <property type="term" value="F:ribonucleoside-diphosphate reductase activity, thioredoxin disulfide as acceptor"/>
    <property type="evidence" value="ECO:0007669"/>
    <property type="project" value="InterPro"/>
</dbReference>
<gene>
    <name evidence="6" type="primary">nrdJ</name>
    <name evidence="6" type="ORF">DCW74_19035</name>
</gene>
<dbReference type="InterPro" id="IPR013345">
    <property type="entry name" value="RTP_Rdtase_AdoCbl-dep"/>
</dbReference>
<evidence type="ECO:0000256" key="4">
    <source>
        <dbReference type="ARBA" id="ARBA00023285"/>
    </source>
</evidence>
<keyword evidence="2" id="KW-0846">Cobalamin</keyword>
<dbReference type="GO" id="GO:0031419">
    <property type="term" value="F:cobalamin binding"/>
    <property type="evidence" value="ECO:0007669"/>
    <property type="project" value="UniProtKB-KW"/>
</dbReference>
<organism evidence="6 7">
    <name type="scientific">Alteromonas australica</name>
    <dbReference type="NCBI Taxonomy" id="589873"/>
    <lineage>
        <taxon>Bacteria</taxon>
        <taxon>Pseudomonadati</taxon>
        <taxon>Pseudomonadota</taxon>
        <taxon>Gammaproteobacteria</taxon>
        <taxon>Alteromonadales</taxon>
        <taxon>Alteromonadaceae</taxon>
        <taxon>Alteromonas/Salinimonas group</taxon>
        <taxon>Alteromonas</taxon>
    </lineage>
</organism>
<dbReference type="Gene3D" id="3.30.1620.10">
    <property type="entry name" value="b-12 dependent (class ii) ribonucleotide reductase, Chain A, Domain 2"/>
    <property type="match status" value="1"/>
</dbReference>
<protein>
    <submittedName>
        <fullName evidence="6">Ribonucleoside-triphosphate reductase, adenosylcobalamin-dependent</fullName>
    </submittedName>
</protein>
<comment type="caution">
    <text evidence="6">The sequence shown here is derived from an EMBL/GenBank/DDBJ whole genome shotgun (WGS) entry which is preliminary data.</text>
</comment>
<feature type="domain" description="B12-dependent ribonucleotide reductase insertion" evidence="5">
    <location>
        <begin position="162"/>
        <end position="229"/>
    </location>
</feature>
<dbReference type="InterPro" id="IPR054158">
    <property type="entry name" value="RNR-II_ins_dom"/>
</dbReference>
<dbReference type="GO" id="GO:0008998">
    <property type="term" value="F:ribonucleoside-triphosphate reductase (thioredoxin) activity"/>
    <property type="evidence" value="ECO:0007669"/>
    <property type="project" value="InterPro"/>
</dbReference>
<dbReference type="GO" id="GO:0000166">
    <property type="term" value="F:nucleotide binding"/>
    <property type="evidence" value="ECO:0007669"/>
    <property type="project" value="InterPro"/>
</dbReference>
<evidence type="ECO:0000256" key="1">
    <source>
        <dbReference type="ARBA" id="ARBA00001922"/>
    </source>
</evidence>
<accession>A0A350P949</accession>
<keyword evidence="3" id="KW-0560">Oxidoreductase</keyword>
<evidence type="ECO:0000313" key="6">
    <source>
        <dbReference type="EMBL" id="HAW77816.1"/>
    </source>
</evidence>
<dbReference type="InterPro" id="IPR050862">
    <property type="entry name" value="RdRp_reductase_class-2"/>
</dbReference>
<reference evidence="6 7" key="1">
    <citation type="journal article" date="2018" name="Nat. Biotechnol.">
        <title>A standardized bacterial taxonomy based on genome phylogeny substantially revises the tree of life.</title>
        <authorList>
            <person name="Parks D.H."/>
            <person name="Chuvochina M."/>
            <person name="Waite D.W."/>
            <person name="Rinke C."/>
            <person name="Skarshewski A."/>
            <person name="Chaumeil P.A."/>
            <person name="Hugenholtz P."/>
        </authorList>
    </citation>
    <scope>NUCLEOTIDE SEQUENCE [LARGE SCALE GENOMIC DNA]</scope>
    <source>
        <strain evidence="6">UBA11978</strain>
    </source>
</reference>
<dbReference type="PANTHER" id="PTHR43371:SF1">
    <property type="entry name" value="RIBONUCLEOSIDE-DIPHOSPHATE REDUCTASE"/>
    <property type="match status" value="1"/>
</dbReference>
<dbReference type="NCBIfam" id="TIGR02505">
    <property type="entry name" value="RTPR"/>
    <property type="match status" value="1"/>
</dbReference>
<dbReference type="Gene3D" id="3.90.1390.10">
    <property type="entry name" value="b-12 dependent (class ii) ribonucleotide reductase, chain A, domain 3"/>
    <property type="match status" value="1"/>
</dbReference>
<comment type="cofactor">
    <cofactor evidence="1">
        <name>adenosylcob(III)alamin</name>
        <dbReference type="ChEBI" id="CHEBI:18408"/>
    </cofactor>
</comment>
<sequence>MNEFNRNAPSAETVFYRTYSRRKQDGTRENFSEAMTRTIDDLAAIGKYTKEEYDLVREQALSQHAFPSGRAFWVAGTDWSKKQENFSGYYNCTSTHIGDLEAFGLLVDLAMQGSGTGAVLEDNVVGQLPPVTTEITCISRVAPGAVPAGKRQEHTSAVHNLKTNATVLTVGDSRQGWRDAYQFLVDVAHTREPSKSVNLVLDFGNVRPAGEKLKGFGGTSNPVKLEEAFDKVIDLLNNAKGRRLTPVEACLLIDEAATAIVAGNIRRSAGMRQFSQSNLEAATAKLGLYSQDKEGNWRVDPKKEALRMANHTLCYHDKPCLEEVKGAVTNQFHSGEGAIQYVPEAIARANVDLLNTYSRKQTFLKAYADVSREAGETVLRAYATNDGLNLDEREFQHRMARYGLNPCGEIIGRDFHCNLAEVHLNTIDPDDHDAQESAFYAAGLQVAALLQHEFIHERYQYSREIDPIVGVSFTGLFDFLVHAGGYEWLKWMMGGRKGRRTGDLYEGMEESFLRRWREAAHRGVKSYCKKHGLRIPNRITTVQPAGTKSLLTGASSGWHPPKAQRFIRRITLGVSDPLVPTLLNKGFSVIPAQSARDDDGNLLDDIKDPRVQEVLVEIPTEVSWANIPGCDEFDLAYLPVEAQWGLYMNVQRFYTDHNTSATIELRENEIEALSELIHKSIEEGTGYISAALLARFDVDGGTFPRLPFEPIDKATYDKLVKIKEISGIDGKFLDILNEYDSESYHLESVNSCTSTVCVARAEADEREGKP</sequence>
<dbReference type="SUPFAM" id="SSF51998">
    <property type="entry name" value="PFL-like glycyl radical enzymes"/>
    <property type="match status" value="1"/>
</dbReference>
<dbReference type="PANTHER" id="PTHR43371">
    <property type="entry name" value="VITAMIN B12-DEPENDENT RIBONUCLEOTIDE REDUCTASE"/>
    <property type="match status" value="1"/>
</dbReference>
<name>A0A350P949_9ALTE</name>
<evidence type="ECO:0000313" key="7">
    <source>
        <dbReference type="Proteomes" id="UP000263517"/>
    </source>
</evidence>